<dbReference type="Proteomes" id="UP000467840">
    <property type="component" value="Chromosome 13"/>
</dbReference>
<protein>
    <submittedName>
        <fullName evidence="1">Uncharacterized protein</fullName>
    </submittedName>
</protein>
<reference evidence="1 2" key="1">
    <citation type="journal article" date="2020" name="Mol. Plant">
        <title>The Chromosome-Based Rubber Tree Genome Provides New Insights into Spurge Genome Evolution and Rubber Biosynthesis.</title>
        <authorList>
            <person name="Liu J."/>
            <person name="Shi C."/>
            <person name="Shi C.C."/>
            <person name="Li W."/>
            <person name="Zhang Q.J."/>
            <person name="Zhang Y."/>
            <person name="Li K."/>
            <person name="Lu H.F."/>
            <person name="Shi C."/>
            <person name="Zhu S.T."/>
            <person name="Xiao Z.Y."/>
            <person name="Nan H."/>
            <person name="Yue Y."/>
            <person name="Zhu X.G."/>
            <person name="Wu Y."/>
            <person name="Hong X.N."/>
            <person name="Fan G.Y."/>
            <person name="Tong Y."/>
            <person name="Zhang D."/>
            <person name="Mao C.L."/>
            <person name="Liu Y.L."/>
            <person name="Hao S.J."/>
            <person name="Liu W.Q."/>
            <person name="Lv M.Q."/>
            <person name="Zhang H.B."/>
            <person name="Liu Y."/>
            <person name="Hu-Tang G.R."/>
            <person name="Wang J.P."/>
            <person name="Wang J.H."/>
            <person name="Sun Y.H."/>
            <person name="Ni S.B."/>
            <person name="Chen W.B."/>
            <person name="Zhang X.C."/>
            <person name="Jiao Y.N."/>
            <person name="Eichler E.E."/>
            <person name="Li G.H."/>
            <person name="Liu X."/>
            <person name="Gao L.Z."/>
        </authorList>
    </citation>
    <scope>NUCLEOTIDE SEQUENCE [LARGE SCALE GENOMIC DNA]</scope>
    <source>
        <strain evidence="2">cv. GT1</strain>
        <tissue evidence="1">Leaf</tissue>
    </source>
</reference>
<sequence>MDGHIRENCFKLVGYPDWWKSRNKIQPRQYKSTAAQVVRADQLFTNMNVVDTPLEACEDNHSIEDISVRLGSIQQELQRLIKGKASVAANVMGPVNQNYSGNTTLHSITSFAGNFSLINACCDLQTEKVIAVAHEVAELYKLDKSGFLASSINDCLLSLKNNFLISSPIRACVSQENESHFGN</sequence>
<dbReference type="EMBL" id="JAAGAX010000014">
    <property type="protein sequence ID" value="KAF2292241.1"/>
    <property type="molecule type" value="Genomic_DNA"/>
</dbReference>
<keyword evidence="2" id="KW-1185">Reference proteome</keyword>
<evidence type="ECO:0000313" key="2">
    <source>
        <dbReference type="Proteomes" id="UP000467840"/>
    </source>
</evidence>
<gene>
    <name evidence="1" type="ORF">GH714_017948</name>
</gene>
<proteinExistence type="predicted"/>
<name>A0A6A6KTB5_HEVBR</name>
<comment type="caution">
    <text evidence="1">The sequence shown here is derived from an EMBL/GenBank/DDBJ whole genome shotgun (WGS) entry which is preliminary data.</text>
</comment>
<accession>A0A6A6KTB5</accession>
<organism evidence="1 2">
    <name type="scientific">Hevea brasiliensis</name>
    <name type="common">Para rubber tree</name>
    <name type="synonym">Siphonia brasiliensis</name>
    <dbReference type="NCBI Taxonomy" id="3981"/>
    <lineage>
        <taxon>Eukaryota</taxon>
        <taxon>Viridiplantae</taxon>
        <taxon>Streptophyta</taxon>
        <taxon>Embryophyta</taxon>
        <taxon>Tracheophyta</taxon>
        <taxon>Spermatophyta</taxon>
        <taxon>Magnoliopsida</taxon>
        <taxon>eudicotyledons</taxon>
        <taxon>Gunneridae</taxon>
        <taxon>Pentapetalae</taxon>
        <taxon>rosids</taxon>
        <taxon>fabids</taxon>
        <taxon>Malpighiales</taxon>
        <taxon>Euphorbiaceae</taxon>
        <taxon>Crotonoideae</taxon>
        <taxon>Micrandreae</taxon>
        <taxon>Hevea</taxon>
    </lineage>
</organism>
<dbReference type="AlphaFoldDB" id="A0A6A6KTB5"/>
<evidence type="ECO:0000313" key="1">
    <source>
        <dbReference type="EMBL" id="KAF2292241.1"/>
    </source>
</evidence>